<dbReference type="InterPro" id="IPR043502">
    <property type="entry name" value="DNA/RNA_pol_sf"/>
</dbReference>
<evidence type="ECO:0000256" key="5">
    <source>
        <dbReference type="ARBA" id="ARBA00022801"/>
    </source>
</evidence>
<accession>A0A225VSL4</accession>
<evidence type="ECO:0000313" key="9">
    <source>
        <dbReference type="Proteomes" id="UP000198211"/>
    </source>
</evidence>
<keyword evidence="4" id="KW-0255">Endonuclease</keyword>
<dbReference type="InterPro" id="IPR001584">
    <property type="entry name" value="Integrase_cat-core"/>
</dbReference>
<dbReference type="InterPro" id="IPR050951">
    <property type="entry name" value="Retrovirus_Pol_polyprotein"/>
</dbReference>
<dbReference type="Gene3D" id="3.30.420.10">
    <property type="entry name" value="Ribonuclease H-like superfamily/Ribonuclease H"/>
    <property type="match status" value="1"/>
</dbReference>
<dbReference type="GO" id="GO:0015074">
    <property type="term" value="P:DNA integration"/>
    <property type="evidence" value="ECO:0007669"/>
    <property type="project" value="InterPro"/>
</dbReference>
<evidence type="ECO:0000256" key="1">
    <source>
        <dbReference type="ARBA" id="ARBA00022679"/>
    </source>
</evidence>
<evidence type="ECO:0000256" key="3">
    <source>
        <dbReference type="ARBA" id="ARBA00022722"/>
    </source>
</evidence>
<dbReference type="GO" id="GO:0004519">
    <property type="term" value="F:endonuclease activity"/>
    <property type="evidence" value="ECO:0007669"/>
    <property type="project" value="UniProtKB-KW"/>
</dbReference>
<comment type="caution">
    <text evidence="8">The sequence shown here is derived from an EMBL/GenBank/DDBJ whole genome shotgun (WGS) entry which is preliminary data.</text>
</comment>
<proteinExistence type="predicted"/>
<gene>
    <name evidence="8" type="ORF">PHMEG_00019016</name>
</gene>
<dbReference type="PROSITE" id="PS50994">
    <property type="entry name" value="INTEGRASE"/>
    <property type="match status" value="1"/>
</dbReference>
<dbReference type="PANTHER" id="PTHR37984">
    <property type="entry name" value="PROTEIN CBG26694"/>
    <property type="match status" value="1"/>
</dbReference>
<dbReference type="AlphaFoldDB" id="A0A225VSL4"/>
<evidence type="ECO:0000256" key="4">
    <source>
        <dbReference type="ARBA" id="ARBA00022759"/>
    </source>
</evidence>
<dbReference type="FunFam" id="1.10.340.70:FF:000001">
    <property type="entry name" value="Retrovirus-related Pol polyprotein from transposon gypsy-like Protein"/>
    <property type="match status" value="1"/>
</dbReference>
<keyword evidence="1" id="KW-0808">Transferase</keyword>
<dbReference type="Proteomes" id="UP000198211">
    <property type="component" value="Unassembled WGS sequence"/>
</dbReference>
<dbReference type="CDD" id="cd09274">
    <property type="entry name" value="RNase_HI_RT_Ty3"/>
    <property type="match status" value="1"/>
</dbReference>
<name>A0A225VSL4_9STRA</name>
<dbReference type="InterPro" id="IPR041373">
    <property type="entry name" value="RT_RNaseH"/>
</dbReference>
<dbReference type="FunFam" id="3.30.420.10:FF:000032">
    <property type="entry name" value="Retrovirus-related Pol polyprotein from transposon 297-like Protein"/>
    <property type="match status" value="1"/>
</dbReference>
<dbReference type="GO" id="GO:0003964">
    <property type="term" value="F:RNA-directed DNA polymerase activity"/>
    <property type="evidence" value="ECO:0007669"/>
    <property type="project" value="UniProtKB-KW"/>
</dbReference>
<dbReference type="GO" id="GO:0003676">
    <property type="term" value="F:nucleic acid binding"/>
    <property type="evidence" value="ECO:0007669"/>
    <property type="project" value="InterPro"/>
</dbReference>
<keyword evidence="2" id="KW-0548">Nucleotidyltransferase</keyword>
<evidence type="ECO:0000259" key="7">
    <source>
        <dbReference type="PROSITE" id="PS50994"/>
    </source>
</evidence>
<keyword evidence="6" id="KW-0695">RNA-directed DNA polymerase</keyword>
<sequence length="739" mass="85009">MQQVNGRNRVVAYASKLLTGSQKNWVNKVDGISEIECWGVVWSTRKFRCYLDKRDFDLYADHQALTWIFSPGNRTSNAKPRWAMELSNLQFKVYYKPGTAMGHVDGLSRLPIERVAALTMADLLNPSNGPFPENPEPVTADTLETVPEVRFDNDLLVEEMKEDEGDEVPPWESPADPVDEFRLDSEQFIVEQQNVSWIKVLCAFLKDGAIHLDPFLRSQIVKMAPRYKVEEGVLKRRVNLPTRAGHAHTRYVPVVPPSYIDTVLHFCHGDVMSAHLGVTKTLERVRQQAFWPGWRKDVMEFVRECSYCGAGKGSRLWRSGQIQRMPIVDLTGPFSLVVVDAVGPLVSTERNNKYILVFVNYFTRWAKAFAVKRLDTVTFVETLVNGVVSRHRIPSRLLSDRGSNFISDLAKSFYETLGIKKLFGSAYHPQTQGLVERFNGTLIRMLKMYVSEAQEDWDVYLPRVLFAYRTAFHEALGDTPFFSLYGRDPVLPLGEKWKSNEVAQYRRELHKSLRDVRHVVDRQLIKAQDRHEKRLQHQVTAHSEIGDPVWVYQFFRARRGENRIKKLRIVGKVGENAYSVEIPSHPDKVVAVNVNRLKKFRGRWTRPYTDEVPAEVEGEGADDGPLEETYHLRASRNVAQDDTVIAGTDKPLLEIVVKRTINRSVEYWALTFNYETFWLPRSELMPSYGTLVTMFEQAERKKKGLPELRQSSRLADANAKSTRTISLWLKTEMDNRSRL</sequence>
<dbReference type="InterPro" id="IPR036397">
    <property type="entry name" value="RNaseH_sf"/>
</dbReference>
<keyword evidence="9" id="KW-1185">Reference proteome</keyword>
<evidence type="ECO:0000256" key="6">
    <source>
        <dbReference type="ARBA" id="ARBA00022918"/>
    </source>
</evidence>
<dbReference type="InterPro" id="IPR012337">
    <property type="entry name" value="RNaseH-like_sf"/>
</dbReference>
<dbReference type="Pfam" id="PF17921">
    <property type="entry name" value="Integrase_H2C2"/>
    <property type="match status" value="1"/>
</dbReference>
<organism evidence="8 9">
    <name type="scientific">Phytophthora megakarya</name>
    <dbReference type="NCBI Taxonomy" id="4795"/>
    <lineage>
        <taxon>Eukaryota</taxon>
        <taxon>Sar</taxon>
        <taxon>Stramenopiles</taxon>
        <taxon>Oomycota</taxon>
        <taxon>Peronosporomycetes</taxon>
        <taxon>Peronosporales</taxon>
        <taxon>Peronosporaceae</taxon>
        <taxon>Phytophthora</taxon>
    </lineage>
</organism>
<dbReference type="PANTHER" id="PTHR37984:SF5">
    <property type="entry name" value="PROTEIN NYNRIN-LIKE"/>
    <property type="match status" value="1"/>
</dbReference>
<dbReference type="Pfam" id="PF00665">
    <property type="entry name" value="rve"/>
    <property type="match status" value="1"/>
</dbReference>
<dbReference type="Gene3D" id="1.10.340.70">
    <property type="match status" value="1"/>
</dbReference>
<dbReference type="OrthoDB" id="120952at2759"/>
<dbReference type="EMBL" id="NBNE01003153">
    <property type="protein sequence ID" value="OWZ08446.1"/>
    <property type="molecule type" value="Genomic_DNA"/>
</dbReference>
<dbReference type="Pfam" id="PF17917">
    <property type="entry name" value="RT_RNaseH"/>
    <property type="match status" value="1"/>
</dbReference>
<reference evidence="9" key="1">
    <citation type="submission" date="2017-03" db="EMBL/GenBank/DDBJ databases">
        <title>Phytopthora megakarya and P. palmivora, two closely related causual agents of cacao black pod achieved similar genome size and gene model numbers by different mechanisms.</title>
        <authorList>
            <person name="Ali S."/>
            <person name="Shao J."/>
            <person name="Larry D.J."/>
            <person name="Kronmiller B."/>
            <person name="Shen D."/>
            <person name="Strem M.D."/>
            <person name="Melnick R.L."/>
            <person name="Guiltinan M.J."/>
            <person name="Tyler B.M."/>
            <person name="Meinhardt L.W."/>
            <person name="Bailey B.A."/>
        </authorList>
    </citation>
    <scope>NUCLEOTIDE SEQUENCE [LARGE SCALE GENOMIC DNA]</scope>
    <source>
        <strain evidence="9">zdho120</strain>
    </source>
</reference>
<keyword evidence="5" id="KW-0378">Hydrolase</keyword>
<feature type="domain" description="Integrase catalytic" evidence="7">
    <location>
        <begin position="329"/>
        <end position="488"/>
    </location>
</feature>
<evidence type="ECO:0000313" key="8">
    <source>
        <dbReference type="EMBL" id="OWZ08446.1"/>
    </source>
</evidence>
<protein>
    <submittedName>
        <fullName evidence="8">Polyprotein</fullName>
    </submittedName>
</protein>
<keyword evidence="3" id="KW-0540">Nuclease</keyword>
<dbReference type="GO" id="GO:0016787">
    <property type="term" value="F:hydrolase activity"/>
    <property type="evidence" value="ECO:0007669"/>
    <property type="project" value="UniProtKB-KW"/>
</dbReference>
<dbReference type="SUPFAM" id="SSF56672">
    <property type="entry name" value="DNA/RNA polymerases"/>
    <property type="match status" value="1"/>
</dbReference>
<dbReference type="InterPro" id="IPR041588">
    <property type="entry name" value="Integrase_H2C2"/>
</dbReference>
<evidence type="ECO:0000256" key="2">
    <source>
        <dbReference type="ARBA" id="ARBA00022695"/>
    </source>
</evidence>
<dbReference type="SUPFAM" id="SSF53098">
    <property type="entry name" value="Ribonuclease H-like"/>
    <property type="match status" value="1"/>
</dbReference>